<name>A0ABD6EXG0_9BILA</name>
<dbReference type="SMART" id="SM00396">
    <property type="entry name" value="ZnF_UBR1"/>
    <property type="match status" value="1"/>
</dbReference>
<organism evidence="13 14">
    <name type="scientific">Gnathostoma spinigerum</name>
    <dbReference type="NCBI Taxonomy" id="75299"/>
    <lineage>
        <taxon>Eukaryota</taxon>
        <taxon>Metazoa</taxon>
        <taxon>Ecdysozoa</taxon>
        <taxon>Nematoda</taxon>
        <taxon>Chromadorea</taxon>
        <taxon>Rhabditida</taxon>
        <taxon>Spirurina</taxon>
        <taxon>Gnathostomatomorpha</taxon>
        <taxon>Gnathostomatoidea</taxon>
        <taxon>Gnathostomatidae</taxon>
        <taxon>Gnathostoma</taxon>
    </lineage>
</organism>
<dbReference type="AlphaFoldDB" id="A0ABD6EXG0"/>
<proteinExistence type="inferred from homology"/>
<evidence type="ECO:0000256" key="10">
    <source>
        <dbReference type="RuleBase" id="RU366018"/>
    </source>
</evidence>
<dbReference type="CDD" id="cd19673">
    <property type="entry name" value="UBR-box_UBR3"/>
    <property type="match status" value="1"/>
</dbReference>
<dbReference type="Proteomes" id="UP001608902">
    <property type="component" value="Unassembled WGS sequence"/>
</dbReference>
<keyword evidence="14" id="KW-1185">Reference proteome</keyword>
<reference evidence="13 14" key="1">
    <citation type="submission" date="2024-08" db="EMBL/GenBank/DDBJ databases">
        <title>Gnathostoma spinigerum genome.</title>
        <authorList>
            <person name="Gonzalez-Bertolin B."/>
            <person name="Monzon S."/>
            <person name="Zaballos A."/>
            <person name="Jimenez P."/>
            <person name="Dekumyoy P."/>
            <person name="Varona S."/>
            <person name="Cuesta I."/>
            <person name="Sumanam S."/>
            <person name="Adisakwattana P."/>
            <person name="Gasser R.B."/>
            <person name="Hernandez-Gonzalez A."/>
            <person name="Young N.D."/>
            <person name="Perteguer M.J."/>
        </authorList>
    </citation>
    <scope>NUCLEOTIDE SEQUENCE [LARGE SCALE GENOMIC DNA]</scope>
    <source>
        <strain evidence="13">AL3</strain>
        <tissue evidence="13">Liver</tissue>
    </source>
</reference>
<dbReference type="GO" id="GO:0061630">
    <property type="term" value="F:ubiquitin protein ligase activity"/>
    <property type="evidence" value="ECO:0007669"/>
    <property type="project" value="UniProtKB-UniRule"/>
</dbReference>
<dbReference type="PROSITE" id="PS51157">
    <property type="entry name" value="ZF_UBR"/>
    <property type="match status" value="1"/>
</dbReference>
<evidence type="ECO:0000313" key="14">
    <source>
        <dbReference type="Proteomes" id="UP001608902"/>
    </source>
</evidence>
<dbReference type="PANTHER" id="PTHR21497">
    <property type="entry name" value="UBIQUITIN LIGASE E3 ALPHA-RELATED"/>
    <property type="match status" value="1"/>
</dbReference>
<feature type="zinc finger region" description="UBR-type" evidence="9">
    <location>
        <begin position="125"/>
        <end position="196"/>
    </location>
</feature>
<comment type="catalytic activity">
    <reaction evidence="1 10">
        <text>S-ubiquitinyl-[E2 ubiquitin-conjugating enzyme]-L-cysteine + [acceptor protein]-L-lysine = [E2 ubiquitin-conjugating enzyme]-L-cysteine + N(6)-ubiquitinyl-[acceptor protein]-L-lysine.</text>
        <dbReference type="EC" id="2.3.2.27"/>
    </reaction>
</comment>
<accession>A0ABD6EXG0</accession>
<keyword evidence="6 10" id="KW-0833">Ubl conjugation pathway</keyword>
<evidence type="ECO:0000256" key="3">
    <source>
        <dbReference type="ARBA" id="ARBA00022679"/>
    </source>
</evidence>
<dbReference type="FunFam" id="2.10.110.30:FF:000002">
    <property type="entry name" value="Putative e3 ubiquitin-protein ligase ubr3"/>
    <property type="match status" value="1"/>
</dbReference>
<evidence type="ECO:0000259" key="12">
    <source>
        <dbReference type="PROSITE" id="PS51157"/>
    </source>
</evidence>
<dbReference type="EMBL" id="JBGFUD010008611">
    <property type="protein sequence ID" value="MFH4982166.1"/>
    <property type="molecule type" value="Genomic_DNA"/>
</dbReference>
<keyword evidence="5 10" id="KW-0863">Zinc-finger</keyword>
<comment type="caution">
    <text evidence="13">The sequence shown here is derived from an EMBL/GenBank/DDBJ whole genome shotgun (WGS) entry which is preliminary data.</text>
</comment>
<evidence type="ECO:0000256" key="5">
    <source>
        <dbReference type="ARBA" id="ARBA00022771"/>
    </source>
</evidence>
<gene>
    <name evidence="13" type="ORF">AB6A40_008875</name>
</gene>
<evidence type="ECO:0000256" key="8">
    <source>
        <dbReference type="ARBA" id="ARBA00046341"/>
    </source>
</evidence>
<feature type="region of interest" description="Disordered" evidence="11">
    <location>
        <begin position="1"/>
        <end position="28"/>
    </location>
</feature>
<comment type="pathway">
    <text evidence="2 10">Protein modification; protein ubiquitination.</text>
</comment>
<evidence type="ECO:0000256" key="4">
    <source>
        <dbReference type="ARBA" id="ARBA00022723"/>
    </source>
</evidence>
<evidence type="ECO:0000256" key="7">
    <source>
        <dbReference type="ARBA" id="ARBA00022833"/>
    </source>
</evidence>
<dbReference type="GO" id="GO:0016567">
    <property type="term" value="P:protein ubiquitination"/>
    <property type="evidence" value="ECO:0007669"/>
    <property type="project" value="UniProtKB-UniRule"/>
</dbReference>
<comment type="similarity">
    <text evidence="8 10">Belongs to the E3 ubiquitin-protein ligase UBR1-like family.</text>
</comment>
<dbReference type="PANTHER" id="PTHR21497:SF39">
    <property type="entry name" value="E3 UBIQUITIN-PROTEIN LIGASE UBR3"/>
    <property type="match status" value="1"/>
</dbReference>
<feature type="domain" description="UBR-type" evidence="12">
    <location>
        <begin position="125"/>
        <end position="196"/>
    </location>
</feature>
<dbReference type="Gene3D" id="2.10.110.30">
    <property type="match status" value="1"/>
</dbReference>
<dbReference type="Pfam" id="PF02207">
    <property type="entry name" value="zf-UBR"/>
    <property type="match status" value="1"/>
</dbReference>
<evidence type="ECO:0000256" key="11">
    <source>
        <dbReference type="SAM" id="MobiDB-lite"/>
    </source>
</evidence>
<evidence type="ECO:0000313" key="13">
    <source>
        <dbReference type="EMBL" id="MFH4982166.1"/>
    </source>
</evidence>
<keyword evidence="7 10" id="KW-0862">Zinc</keyword>
<evidence type="ECO:0000256" key="1">
    <source>
        <dbReference type="ARBA" id="ARBA00000900"/>
    </source>
</evidence>
<keyword evidence="3 10" id="KW-0808">Transferase</keyword>
<dbReference type="EC" id="2.3.2.27" evidence="10"/>
<dbReference type="GO" id="GO:0008270">
    <property type="term" value="F:zinc ion binding"/>
    <property type="evidence" value="ECO:0007669"/>
    <property type="project" value="UniProtKB-UniRule"/>
</dbReference>
<dbReference type="GO" id="GO:0071596">
    <property type="term" value="P:ubiquitin-dependent protein catabolic process via the N-end rule pathway"/>
    <property type="evidence" value="ECO:0007669"/>
    <property type="project" value="UniProtKB-UniRule"/>
</dbReference>
<evidence type="ECO:0000256" key="9">
    <source>
        <dbReference type="PROSITE-ProRule" id="PRU00508"/>
    </source>
</evidence>
<dbReference type="InterPro" id="IPR003126">
    <property type="entry name" value="Znf_UBR"/>
</dbReference>
<evidence type="ECO:0000256" key="6">
    <source>
        <dbReference type="ARBA" id="ARBA00022786"/>
    </source>
</evidence>
<comment type="function">
    <text evidence="10">Ubiquitin ligase protein which is a component of the N-end rule pathway. Recognizes and binds to proteins bearing specific N-terminal residues that are destabilizing according to the N-end rule, leading to their ubiquitination and subsequent degradation.</text>
</comment>
<protein>
    <recommendedName>
        <fullName evidence="10">E3 ubiquitin-protein ligase</fullName>
        <ecNumber evidence="10">2.3.2.27</ecNumber>
    </recommendedName>
</protein>
<sequence length="234" mass="26324">MPPGDCFNDRRDSSGQPEADSERKLEDQDWESSVIREAAVYKEYSVALKNAGCPLFGGGDDEKLPVEIRAMAKKLDHRLDEIIGFSGSTTASFRSRTRDELRLFVCQGDTLSAFKDKMKQYDFSLKCNVVWSSDAIAYRCNTCAFNPCMSLCADCFHRADHSGHDYRRFFSHAGGACDCGSPDVLRESGFCSRHGENAKRPPPPPDTIISLAEFIIPKLFIRLFLYFRGWVSFA</sequence>
<evidence type="ECO:0000256" key="2">
    <source>
        <dbReference type="ARBA" id="ARBA00004906"/>
    </source>
</evidence>
<dbReference type="InterPro" id="IPR039164">
    <property type="entry name" value="UBR1-like"/>
</dbReference>
<keyword evidence="4 10" id="KW-0479">Metal-binding</keyword>